<accession>A0A0A9Y2K6</accession>
<evidence type="ECO:0000313" key="2">
    <source>
        <dbReference type="EMBL" id="JAG27277.1"/>
    </source>
</evidence>
<feature type="non-terminal residue" evidence="2">
    <location>
        <position position="1"/>
    </location>
</feature>
<dbReference type="AlphaFoldDB" id="A0A0A9Y2K6"/>
<name>A0A0A9Y2K6_LYGHE</name>
<dbReference type="EMBL" id="GBHO01016327">
    <property type="protein sequence ID" value="JAG27277.1"/>
    <property type="molecule type" value="Transcribed_RNA"/>
</dbReference>
<gene>
    <name evidence="2" type="ORF">CM83_103033</name>
</gene>
<feature type="non-terminal residue" evidence="2">
    <location>
        <position position="106"/>
    </location>
</feature>
<proteinExistence type="predicted"/>
<reference evidence="2" key="1">
    <citation type="journal article" date="2014" name="PLoS ONE">
        <title>Transcriptome-Based Identification of ABC Transporters in the Western Tarnished Plant Bug Lygus hesperus.</title>
        <authorList>
            <person name="Hull J.J."/>
            <person name="Chaney K."/>
            <person name="Geib S.M."/>
            <person name="Fabrick J.A."/>
            <person name="Brent C.S."/>
            <person name="Walsh D."/>
            <person name="Lavine L.C."/>
        </authorList>
    </citation>
    <scope>NUCLEOTIDE SEQUENCE</scope>
</reference>
<sequence>GQGSTAPLPDPSTGPKPQNERGGQINYRFRPHGRKKIGFTGLGTHNLQGPHKQVNITTSVSSEWLLAEQQRDPVISEIVSKLNGNEIDEDIRDSYEIRSGILCRKI</sequence>
<evidence type="ECO:0000256" key="1">
    <source>
        <dbReference type="SAM" id="MobiDB-lite"/>
    </source>
</evidence>
<organism evidence="2">
    <name type="scientific">Lygus hesperus</name>
    <name type="common">Western plant bug</name>
    <dbReference type="NCBI Taxonomy" id="30085"/>
    <lineage>
        <taxon>Eukaryota</taxon>
        <taxon>Metazoa</taxon>
        <taxon>Ecdysozoa</taxon>
        <taxon>Arthropoda</taxon>
        <taxon>Hexapoda</taxon>
        <taxon>Insecta</taxon>
        <taxon>Pterygota</taxon>
        <taxon>Neoptera</taxon>
        <taxon>Paraneoptera</taxon>
        <taxon>Hemiptera</taxon>
        <taxon>Heteroptera</taxon>
        <taxon>Panheteroptera</taxon>
        <taxon>Cimicomorpha</taxon>
        <taxon>Miridae</taxon>
        <taxon>Mirini</taxon>
        <taxon>Lygus</taxon>
    </lineage>
</organism>
<reference evidence="2" key="2">
    <citation type="submission" date="2014-07" db="EMBL/GenBank/DDBJ databases">
        <authorList>
            <person name="Hull J."/>
        </authorList>
    </citation>
    <scope>NUCLEOTIDE SEQUENCE</scope>
</reference>
<protein>
    <submittedName>
        <fullName evidence="2">Uncharacterized protein</fullName>
    </submittedName>
</protein>
<feature type="region of interest" description="Disordered" evidence="1">
    <location>
        <begin position="1"/>
        <end position="25"/>
    </location>
</feature>